<accession>A0A556PDT9</accession>
<dbReference type="Pfam" id="PF05145">
    <property type="entry name" value="AbrB"/>
    <property type="match status" value="1"/>
</dbReference>
<keyword evidence="1" id="KW-1133">Transmembrane helix</keyword>
<evidence type="ECO:0000313" key="3">
    <source>
        <dbReference type="Proteomes" id="UP000316425"/>
    </source>
</evidence>
<evidence type="ECO:0000256" key="1">
    <source>
        <dbReference type="SAM" id="Phobius"/>
    </source>
</evidence>
<feature type="transmembrane region" description="Helical" evidence="1">
    <location>
        <begin position="84"/>
        <end position="103"/>
    </location>
</feature>
<dbReference type="NCBIfam" id="TIGR03082">
    <property type="entry name" value="Gneg_AbrB_dup"/>
    <property type="match status" value="1"/>
</dbReference>
<evidence type="ECO:0000313" key="2">
    <source>
        <dbReference type="EMBL" id="TSJ62561.1"/>
    </source>
</evidence>
<dbReference type="InterPro" id="IPR017516">
    <property type="entry name" value="AbrB_dup"/>
</dbReference>
<keyword evidence="1" id="KW-0472">Membrane</keyword>
<dbReference type="GO" id="GO:0010468">
    <property type="term" value="P:regulation of gene expression"/>
    <property type="evidence" value="ECO:0007669"/>
    <property type="project" value="InterPro"/>
</dbReference>
<dbReference type="Proteomes" id="UP000316425">
    <property type="component" value="Unassembled WGS sequence"/>
</dbReference>
<protein>
    <recommendedName>
        <fullName evidence="4">AbrB family transcriptional regulator</fullName>
    </recommendedName>
</protein>
<feature type="transmembrane region" description="Helical" evidence="1">
    <location>
        <begin position="6"/>
        <end position="37"/>
    </location>
</feature>
<dbReference type="GO" id="GO:0016020">
    <property type="term" value="C:membrane"/>
    <property type="evidence" value="ECO:0007669"/>
    <property type="project" value="InterPro"/>
</dbReference>
<dbReference type="PANTHER" id="PTHR38457:SF1">
    <property type="entry name" value="REGULATOR ABRB-RELATED"/>
    <property type="match status" value="1"/>
</dbReference>
<feature type="transmembrane region" description="Helical" evidence="1">
    <location>
        <begin position="57"/>
        <end position="78"/>
    </location>
</feature>
<dbReference type="EMBL" id="VMHE01000018">
    <property type="protein sequence ID" value="TSJ62561.1"/>
    <property type="molecule type" value="Genomic_DNA"/>
</dbReference>
<comment type="caution">
    <text evidence="2">The sequence shown here is derived from an EMBL/GenBank/DDBJ whole genome shotgun (WGS) entry which is preliminary data.</text>
</comment>
<gene>
    <name evidence="2" type="ORF">FPQ13_09595</name>
</gene>
<feature type="transmembrane region" description="Helical" evidence="1">
    <location>
        <begin position="139"/>
        <end position="161"/>
    </location>
</feature>
<evidence type="ECO:0008006" key="4">
    <source>
        <dbReference type="Google" id="ProtNLM"/>
    </source>
</evidence>
<keyword evidence="3" id="KW-1185">Reference proteome</keyword>
<keyword evidence="1" id="KW-0812">Transmembrane</keyword>
<organism evidence="2 3">
    <name type="scientific">Allobacillus salarius</name>
    <dbReference type="NCBI Taxonomy" id="1955272"/>
    <lineage>
        <taxon>Bacteria</taxon>
        <taxon>Bacillati</taxon>
        <taxon>Bacillota</taxon>
        <taxon>Bacilli</taxon>
        <taxon>Bacillales</taxon>
        <taxon>Bacillaceae</taxon>
        <taxon>Allobacillus</taxon>
    </lineage>
</organism>
<sequence>MFMDKWIFVVVLAFAGGTVGFYSGIPLGTLLGSLFAVGGYQFARKNLPTFSFRAKKVMQSIIGGSIGLAFTTETFQAIQSVWKVALLAPIAHLILAVILTWVLHRIFEFDMVTSFCSSAPAGMSEVTIISEEFGAKMPVVIMVHTIRVIAIVVSVPLLVLLF</sequence>
<proteinExistence type="predicted"/>
<name>A0A556PDT9_9BACI</name>
<dbReference type="PANTHER" id="PTHR38457">
    <property type="entry name" value="REGULATOR ABRB-RELATED"/>
    <property type="match status" value="1"/>
</dbReference>
<reference evidence="2 3" key="1">
    <citation type="submission" date="2019-07" db="EMBL/GenBank/DDBJ databases">
        <title>Allobacillus sp. nov. SKP isolated from shrimp paste of Euphausiacea.</title>
        <authorList>
            <person name="Kanchanasin P."/>
            <person name="Tanasupawat S."/>
            <person name="Shi W."/>
            <person name="Wu L."/>
            <person name="Ma J."/>
        </authorList>
    </citation>
    <scope>NUCLEOTIDE SEQUENCE [LARGE SCALE GENOMIC DNA]</scope>
    <source>
        <strain evidence="2 3">SKP4-8</strain>
    </source>
</reference>
<dbReference type="OrthoDB" id="5460360at2"/>
<dbReference type="InterPro" id="IPR007820">
    <property type="entry name" value="AbrB_fam"/>
</dbReference>
<dbReference type="AlphaFoldDB" id="A0A556PDT9"/>